<evidence type="ECO:0000313" key="5">
    <source>
        <dbReference type="EMBL" id="KAF7409948.1"/>
    </source>
</evidence>
<reference evidence="5" key="1">
    <citation type="journal article" date="2020" name="G3 (Bethesda)">
        <title>High-Quality Assemblies for Three Invasive Social Wasps from the &lt;i&gt;Vespula&lt;/i&gt; Genus.</title>
        <authorList>
            <person name="Harrop T.W.R."/>
            <person name="Guhlin J."/>
            <person name="McLaughlin G.M."/>
            <person name="Permina E."/>
            <person name="Stockwell P."/>
            <person name="Gilligan J."/>
            <person name="Le Lec M.F."/>
            <person name="Gruber M.A.M."/>
            <person name="Quinn O."/>
            <person name="Lovegrove M."/>
            <person name="Duncan E.J."/>
            <person name="Remnant E.J."/>
            <person name="Van Eeckhoven J."/>
            <person name="Graham B."/>
            <person name="Knapp R.A."/>
            <person name="Langford K.W."/>
            <person name="Kronenberg Z."/>
            <person name="Press M.O."/>
            <person name="Eacker S.M."/>
            <person name="Wilson-Rankin E.E."/>
            <person name="Purcell J."/>
            <person name="Lester P.J."/>
            <person name="Dearden P.K."/>
        </authorList>
    </citation>
    <scope>NUCLEOTIDE SEQUENCE</scope>
    <source>
        <strain evidence="5">Linc-1</strain>
    </source>
</reference>
<dbReference type="AlphaFoldDB" id="A0A834KNK0"/>
<dbReference type="EMBL" id="JACSDZ010000003">
    <property type="protein sequence ID" value="KAF7409948.1"/>
    <property type="molecule type" value="Genomic_DNA"/>
</dbReference>
<gene>
    <name evidence="5" type="ORF">HZH68_004329</name>
</gene>
<organism evidence="5 6">
    <name type="scientific">Vespula germanica</name>
    <name type="common">German yellow jacket</name>
    <name type="synonym">Paravespula germanica</name>
    <dbReference type="NCBI Taxonomy" id="30212"/>
    <lineage>
        <taxon>Eukaryota</taxon>
        <taxon>Metazoa</taxon>
        <taxon>Ecdysozoa</taxon>
        <taxon>Arthropoda</taxon>
        <taxon>Hexapoda</taxon>
        <taxon>Insecta</taxon>
        <taxon>Pterygota</taxon>
        <taxon>Neoptera</taxon>
        <taxon>Endopterygota</taxon>
        <taxon>Hymenoptera</taxon>
        <taxon>Apocrita</taxon>
        <taxon>Aculeata</taxon>
        <taxon>Vespoidea</taxon>
        <taxon>Vespidae</taxon>
        <taxon>Vespinae</taxon>
        <taxon>Vespula</taxon>
    </lineage>
</organism>
<proteinExistence type="predicted"/>
<sequence>MIKIKISQNESAFRGFQRFGERGPTFEDLDISLICNSRVAVMRGQVVTEQGLGIVGIRVSVDRDSRFGFTLTRADGWFDVLVNGGGAVTLQFQRSPFKPLTRTVFVPWNQIVVLPPVVMTLSKEGEPYKSNQPPSPAVGFPGISMGLFSEHGPCLEHDHETLRPIIVSTWMPEKVGGLPGKSLVFAESQVSLII</sequence>
<dbReference type="SUPFAM" id="SSF49464">
    <property type="entry name" value="Carboxypeptidase regulatory domain-like"/>
    <property type="match status" value="1"/>
</dbReference>
<keyword evidence="6" id="KW-1185">Reference proteome</keyword>
<dbReference type="Proteomes" id="UP000617340">
    <property type="component" value="Unassembled WGS sequence"/>
</dbReference>
<dbReference type="InterPro" id="IPR051216">
    <property type="entry name" value="Teneurin"/>
</dbReference>
<evidence type="ECO:0000256" key="3">
    <source>
        <dbReference type="ARBA" id="ARBA00023157"/>
    </source>
</evidence>
<evidence type="ECO:0000313" key="6">
    <source>
        <dbReference type="Proteomes" id="UP000617340"/>
    </source>
</evidence>
<evidence type="ECO:0000256" key="2">
    <source>
        <dbReference type="ARBA" id="ARBA00022737"/>
    </source>
</evidence>
<accession>A0A834KNK0</accession>
<dbReference type="InterPro" id="IPR056820">
    <property type="entry name" value="TEN_TTR-like"/>
</dbReference>
<evidence type="ECO:0000256" key="1">
    <source>
        <dbReference type="ARBA" id="ARBA00022536"/>
    </source>
</evidence>
<dbReference type="InterPro" id="IPR008969">
    <property type="entry name" value="CarboxyPept-like_regulatory"/>
</dbReference>
<keyword evidence="1" id="KW-0245">EGF-like domain</keyword>
<name>A0A834KNK0_VESGE</name>
<keyword evidence="2" id="KW-0677">Repeat</keyword>
<protein>
    <recommendedName>
        <fullName evidence="4">Teneurin TTR-like domain-containing protein</fullName>
    </recommendedName>
</protein>
<evidence type="ECO:0000259" key="4">
    <source>
        <dbReference type="Pfam" id="PF25020"/>
    </source>
</evidence>
<dbReference type="Pfam" id="PF25020">
    <property type="entry name" value="TTR_TEN1-4"/>
    <property type="match status" value="1"/>
</dbReference>
<keyword evidence="3" id="KW-1015">Disulfide bond</keyword>
<dbReference type="GO" id="GO:0008045">
    <property type="term" value="P:motor neuron axon guidance"/>
    <property type="evidence" value="ECO:0007669"/>
    <property type="project" value="TreeGrafter"/>
</dbReference>
<comment type="caution">
    <text evidence="5">The sequence shown here is derived from an EMBL/GenBank/DDBJ whole genome shotgun (WGS) entry which is preliminary data.</text>
</comment>
<feature type="domain" description="Teneurin TTR-like" evidence="4">
    <location>
        <begin position="36"/>
        <end position="119"/>
    </location>
</feature>
<dbReference type="PANTHER" id="PTHR11219">
    <property type="entry name" value="TENEURIN AND N-ACETYLGLUCOSAMINE-1-PHOSPHODIESTER ALPHA-N-ACETYLGLUCOSAMINIDASE"/>
    <property type="match status" value="1"/>
</dbReference>
<dbReference type="PANTHER" id="PTHR11219:SF69">
    <property type="entry name" value="TENEURIN-A"/>
    <property type="match status" value="1"/>
</dbReference>